<keyword evidence="3" id="KW-1185">Reference proteome</keyword>
<feature type="region of interest" description="Disordered" evidence="1">
    <location>
        <begin position="98"/>
        <end position="119"/>
    </location>
</feature>
<sequence>MACRVNRFTILSRLRRAGALSLSQRGNTHGGSVGVAVDDKYRFSTWPNSESSWSHDCPVGSVVSGPRCARAGSAAPRRGAGGAARRFLRRVSSDLLHRASRDRRASWRAGPPDEGGNEMSAVYVLPPVTPPVTPPWRILSV</sequence>
<reference evidence="2 3" key="1">
    <citation type="journal article" date="2019" name="Commun. Biol.">
        <title>The bagworm genome reveals a unique fibroin gene that provides high tensile strength.</title>
        <authorList>
            <person name="Kono N."/>
            <person name="Nakamura H."/>
            <person name="Ohtoshi R."/>
            <person name="Tomita M."/>
            <person name="Numata K."/>
            <person name="Arakawa K."/>
        </authorList>
    </citation>
    <scope>NUCLEOTIDE SEQUENCE [LARGE SCALE GENOMIC DNA]</scope>
</reference>
<evidence type="ECO:0000313" key="2">
    <source>
        <dbReference type="EMBL" id="GBP93163.1"/>
    </source>
</evidence>
<dbReference type="Proteomes" id="UP000299102">
    <property type="component" value="Unassembled WGS sequence"/>
</dbReference>
<evidence type="ECO:0000313" key="3">
    <source>
        <dbReference type="Proteomes" id="UP000299102"/>
    </source>
</evidence>
<dbReference type="EMBL" id="BGZK01002345">
    <property type="protein sequence ID" value="GBP93163.1"/>
    <property type="molecule type" value="Genomic_DNA"/>
</dbReference>
<evidence type="ECO:0000256" key="1">
    <source>
        <dbReference type="SAM" id="MobiDB-lite"/>
    </source>
</evidence>
<organism evidence="2 3">
    <name type="scientific">Eumeta variegata</name>
    <name type="common">Bagworm moth</name>
    <name type="synonym">Eumeta japonica</name>
    <dbReference type="NCBI Taxonomy" id="151549"/>
    <lineage>
        <taxon>Eukaryota</taxon>
        <taxon>Metazoa</taxon>
        <taxon>Ecdysozoa</taxon>
        <taxon>Arthropoda</taxon>
        <taxon>Hexapoda</taxon>
        <taxon>Insecta</taxon>
        <taxon>Pterygota</taxon>
        <taxon>Neoptera</taxon>
        <taxon>Endopterygota</taxon>
        <taxon>Lepidoptera</taxon>
        <taxon>Glossata</taxon>
        <taxon>Ditrysia</taxon>
        <taxon>Tineoidea</taxon>
        <taxon>Psychidae</taxon>
        <taxon>Oiketicinae</taxon>
        <taxon>Eumeta</taxon>
    </lineage>
</organism>
<comment type="caution">
    <text evidence="2">The sequence shown here is derived from an EMBL/GenBank/DDBJ whole genome shotgun (WGS) entry which is preliminary data.</text>
</comment>
<protein>
    <submittedName>
        <fullName evidence="2">Uncharacterized protein</fullName>
    </submittedName>
</protein>
<accession>A0A4C2A1T1</accession>
<proteinExistence type="predicted"/>
<name>A0A4C2A1T1_EUMVA</name>
<gene>
    <name evidence="2" type="ORF">EVAR_87114_1</name>
</gene>
<dbReference type="AlphaFoldDB" id="A0A4C2A1T1"/>